<dbReference type="Proteomes" id="UP000663887">
    <property type="component" value="Unassembled WGS sequence"/>
</dbReference>
<dbReference type="PROSITE" id="PS50005">
    <property type="entry name" value="TPR"/>
    <property type="match status" value="1"/>
</dbReference>
<dbReference type="PANTHER" id="PTHR45641">
    <property type="entry name" value="TETRATRICOPEPTIDE REPEAT PROTEIN (AFU_ORTHOLOGUE AFUA_6G03870)"/>
    <property type="match status" value="1"/>
</dbReference>
<dbReference type="OrthoDB" id="5587616at2759"/>
<dbReference type="PROSITE" id="PS50293">
    <property type="entry name" value="TPR_REGION"/>
    <property type="match status" value="1"/>
</dbReference>
<evidence type="ECO:0008006" key="16">
    <source>
        <dbReference type="Google" id="ProtNLM"/>
    </source>
</evidence>
<evidence type="ECO:0000313" key="5">
    <source>
        <dbReference type="EMBL" id="CAF1673100.1"/>
    </source>
</evidence>
<evidence type="ECO:0000313" key="7">
    <source>
        <dbReference type="EMBL" id="CAF2061223.1"/>
    </source>
</evidence>
<dbReference type="Gene3D" id="3.90.176.10">
    <property type="entry name" value="Toxin ADP-ribosyltransferase, Chain A, domain 1"/>
    <property type="match status" value="1"/>
</dbReference>
<dbReference type="Gene3D" id="1.25.40.10">
    <property type="entry name" value="Tetratricopeptide repeat domain"/>
    <property type="match status" value="1"/>
</dbReference>
<dbReference type="EMBL" id="CAJNRE010021489">
    <property type="protein sequence ID" value="CAF2258762.1"/>
    <property type="molecule type" value="Genomic_DNA"/>
</dbReference>
<dbReference type="Proteomes" id="UP000663855">
    <property type="component" value="Unassembled WGS sequence"/>
</dbReference>
<dbReference type="InterPro" id="IPR019734">
    <property type="entry name" value="TPR_rpt"/>
</dbReference>
<organism evidence="7 14">
    <name type="scientific">Rotaria magnacalcarata</name>
    <dbReference type="NCBI Taxonomy" id="392030"/>
    <lineage>
        <taxon>Eukaryota</taxon>
        <taxon>Metazoa</taxon>
        <taxon>Spiralia</taxon>
        <taxon>Gnathifera</taxon>
        <taxon>Rotifera</taxon>
        <taxon>Eurotatoria</taxon>
        <taxon>Bdelloidea</taxon>
        <taxon>Philodinida</taxon>
        <taxon>Philodinidae</taxon>
        <taxon>Rotaria</taxon>
    </lineage>
</organism>
<evidence type="ECO:0000256" key="1">
    <source>
        <dbReference type="ARBA" id="ARBA00022737"/>
    </source>
</evidence>
<evidence type="ECO:0000313" key="14">
    <source>
        <dbReference type="Proteomes" id="UP000663856"/>
    </source>
</evidence>
<keyword evidence="1" id="KW-0677">Repeat</keyword>
<dbReference type="EMBL" id="CAJOBF010001129">
    <property type="protein sequence ID" value="CAF3916515.1"/>
    <property type="molecule type" value="Genomic_DNA"/>
</dbReference>
<evidence type="ECO:0000313" key="6">
    <source>
        <dbReference type="EMBL" id="CAF2046395.1"/>
    </source>
</evidence>
<evidence type="ECO:0000256" key="2">
    <source>
        <dbReference type="ARBA" id="ARBA00022803"/>
    </source>
</evidence>
<evidence type="ECO:0000313" key="11">
    <source>
        <dbReference type="EMBL" id="CAF3916515.1"/>
    </source>
</evidence>
<dbReference type="EMBL" id="CAJNRF010004564">
    <property type="protein sequence ID" value="CAF2061223.1"/>
    <property type="molecule type" value="Genomic_DNA"/>
</dbReference>
<name>A0A816QHH6_9BILA</name>
<dbReference type="PROSITE" id="PS51996">
    <property type="entry name" value="TR_MART"/>
    <property type="match status" value="1"/>
</dbReference>
<dbReference type="EMBL" id="CAJNOV010001686">
    <property type="protein sequence ID" value="CAF1074964.1"/>
    <property type="molecule type" value="Genomic_DNA"/>
</dbReference>
<proteinExistence type="predicted"/>
<dbReference type="EMBL" id="CAJNOW010019532">
    <property type="protein sequence ID" value="CAF1673100.1"/>
    <property type="molecule type" value="Genomic_DNA"/>
</dbReference>
<gene>
    <name evidence="13" type="ORF">BYL167_LOCUS24817</name>
    <name evidence="4" type="ORF">CJN711_LOCUS5914</name>
    <name evidence="10" type="ORF">GIL414_LOCUS6034</name>
    <name evidence="5" type="ORF">KQP761_LOCUS34701</name>
    <name evidence="8" type="ORF">MBJ925_LOCUS38412</name>
    <name evidence="12" type="ORF">OVN521_LOCUS25857</name>
    <name evidence="9" type="ORF">SMN809_LOCUS2207</name>
    <name evidence="11" type="ORF">UXM345_LOCUS11377</name>
    <name evidence="7" type="ORF">WKI299_LOCUS12151</name>
    <name evidence="6" type="ORF">XDN619_LOCUS7690</name>
</gene>
<dbReference type="Proteomes" id="UP000663866">
    <property type="component" value="Unassembled WGS sequence"/>
</dbReference>
<dbReference type="SUPFAM" id="SSF56399">
    <property type="entry name" value="ADP-ribosylation"/>
    <property type="match status" value="1"/>
</dbReference>
<accession>A0A816QHH6</accession>
<protein>
    <recommendedName>
        <fullName evidence="16">Tetratricopeptide repeat protein</fullName>
    </recommendedName>
</protein>
<dbReference type="Proteomes" id="UP000663856">
    <property type="component" value="Unassembled WGS sequence"/>
</dbReference>
<evidence type="ECO:0000313" key="9">
    <source>
        <dbReference type="EMBL" id="CAF3819603.1"/>
    </source>
</evidence>
<dbReference type="SUPFAM" id="SSF48452">
    <property type="entry name" value="TPR-like"/>
    <property type="match status" value="1"/>
</dbReference>
<feature type="repeat" description="TPR" evidence="3">
    <location>
        <begin position="449"/>
        <end position="482"/>
    </location>
</feature>
<dbReference type="EMBL" id="CAJOBI010000392">
    <property type="protein sequence ID" value="CAF3819603.1"/>
    <property type="molecule type" value="Genomic_DNA"/>
</dbReference>
<dbReference type="SMART" id="SM00028">
    <property type="entry name" value="TPR"/>
    <property type="match status" value="3"/>
</dbReference>
<evidence type="ECO:0000313" key="4">
    <source>
        <dbReference type="EMBL" id="CAF1074964.1"/>
    </source>
</evidence>
<dbReference type="EMBL" id="CAJOBG010006586">
    <property type="protein sequence ID" value="CAF4191409.1"/>
    <property type="molecule type" value="Genomic_DNA"/>
</dbReference>
<evidence type="ECO:0000313" key="12">
    <source>
        <dbReference type="EMBL" id="CAF4191409.1"/>
    </source>
</evidence>
<dbReference type="EMBL" id="CAJOBJ010001674">
    <property type="protein sequence ID" value="CAF3890756.1"/>
    <property type="molecule type" value="Genomic_DNA"/>
</dbReference>
<dbReference type="Proteomes" id="UP000663842">
    <property type="component" value="Unassembled WGS sequence"/>
</dbReference>
<evidence type="ECO:0000313" key="8">
    <source>
        <dbReference type="EMBL" id="CAF2258762.1"/>
    </source>
</evidence>
<dbReference type="EMBL" id="CAJNRG010002332">
    <property type="protein sequence ID" value="CAF2046395.1"/>
    <property type="molecule type" value="Genomic_DNA"/>
</dbReference>
<dbReference type="Pfam" id="PF13424">
    <property type="entry name" value="TPR_12"/>
    <property type="match status" value="1"/>
</dbReference>
<reference evidence="7" key="1">
    <citation type="submission" date="2021-02" db="EMBL/GenBank/DDBJ databases">
        <authorList>
            <person name="Nowell W R."/>
        </authorList>
    </citation>
    <scope>NUCLEOTIDE SEQUENCE</scope>
</reference>
<dbReference type="Proteomes" id="UP000681967">
    <property type="component" value="Unassembled WGS sequence"/>
</dbReference>
<dbReference type="Proteomes" id="UP000676336">
    <property type="component" value="Unassembled WGS sequence"/>
</dbReference>
<comment type="caution">
    <text evidence="7">The sequence shown here is derived from an EMBL/GenBank/DDBJ whole genome shotgun (WGS) entry which is preliminary data.</text>
</comment>
<evidence type="ECO:0000313" key="10">
    <source>
        <dbReference type="EMBL" id="CAF3890756.1"/>
    </source>
</evidence>
<dbReference type="Proteomes" id="UP000663834">
    <property type="component" value="Unassembled WGS sequence"/>
</dbReference>
<dbReference type="PANTHER" id="PTHR45641:SF19">
    <property type="entry name" value="NEPHROCYSTIN-3"/>
    <property type="match status" value="1"/>
</dbReference>
<sequence>MALTLTNNSMATLSSNDACTCSYNLEAFSLIWLDSNANNDEQNHDAQQKLRSIINTIKTFDDSKECQQYIEKMSKDDRLILIVSDQWAREFVPRIHEFRHVSFIALYFTKKSIEKEWIKEFKKVRIVTNRLDELISGIQSTQKCRLKIETPLPMNIFRTDSVIDQSTTELNGQFIHAQLLIDCFLRMATGEKEKQQFISLCESQYKDSRSQIAIIEQFKNTYSPDRALWWYTCESFLYKMLNKALRVQNIDVLFLFHWFIRDLHQQLESCRCHYRVRVYRGQLISSDELHNLKQSIGQLISINSFFSTTVDRELALFILGDTAQIYDLEPLLFEIDADPSAMTTKPFADISPYSQFHESEVLFMIGSIFRVADVHRSEGRQWIIQMTYCNDDDHDLKQLFEHMRKENGMGDTHMGSFGALLQKMGKLNSAEKYYRHLWNELPSDHPFLVTLYLNLGIVLYDKGEYDNSLQLFQKSLEITKRHMSSDYQSIGETYNWIGEAFRQKNDIPRAVEFYNMGIAIFREANDEQNLKAAPLFGNMGTVLQQQMKLSDSLTFREKALAIQQKHLPMYHPDLGIS</sequence>
<dbReference type="Proteomes" id="UP000681720">
    <property type="component" value="Unassembled WGS sequence"/>
</dbReference>
<evidence type="ECO:0000256" key="3">
    <source>
        <dbReference type="PROSITE-ProRule" id="PRU00339"/>
    </source>
</evidence>
<dbReference type="InterPro" id="IPR011990">
    <property type="entry name" value="TPR-like_helical_dom_sf"/>
</dbReference>
<dbReference type="EMBL" id="CAJOBH010022870">
    <property type="protein sequence ID" value="CAF4231985.1"/>
    <property type="molecule type" value="Genomic_DNA"/>
</dbReference>
<evidence type="ECO:0000313" key="15">
    <source>
        <dbReference type="Proteomes" id="UP000663866"/>
    </source>
</evidence>
<keyword evidence="15" id="KW-1185">Reference proteome</keyword>
<dbReference type="AlphaFoldDB" id="A0A816QHH6"/>
<keyword evidence="2 3" id="KW-0802">TPR repeat</keyword>
<evidence type="ECO:0000313" key="13">
    <source>
        <dbReference type="EMBL" id="CAF4231985.1"/>
    </source>
</evidence>
<dbReference type="Proteomes" id="UP000663824">
    <property type="component" value="Unassembled WGS sequence"/>
</dbReference>